<keyword evidence="2" id="KW-1185">Reference proteome</keyword>
<gene>
    <name evidence="1" type="ORF">E5331_03115</name>
</gene>
<name>A0AC61RHA2_9BACT</name>
<evidence type="ECO:0000313" key="1">
    <source>
        <dbReference type="EMBL" id="TGY80242.1"/>
    </source>
</evidence>
<sequence>MGNRVRLTNDTLNSYGYRVLTDGVDISQYERNPILLYMHNRGKAIGLIKEIKKEKGEITGELAFDEATELSCQCKKQWEFGSLRMVSIGFEIIETSEDRRHLLPGQRYATVTKARLIEVSLVDIGANNDAIRLHKDGQLITLSEGGDCPLPRLNHKPTNNEPQMELKALALQLGLPETADEAAVNAKLAALKTAGDEAENIRRENEQLKLEQITAAVDGAIAAKKIPADKKQHFLDLGKTVGIETLNATLDSIAPAQKLSATLQTEPENDELPKKGPWELRMDEIRNRLKK</sequence>
<accession>A0AC61RHA2</accession>
<protein>
    <submittedName>
        <fullName evidence="1">Peptidase</fullName>
    </submittedName>
</protein>
<organism evidence="1 2">
    <name type="scientific">Lepagella muris</name>
    <dbReference type="NCBI Taxonomy" id="3032870"/>
    <lineage>
        <taxon>Bacteria</taxon>
        <taxon>Pseudomonadati</taxon>
        <taxon>Bacteroidota</taxon>
        <taxon>Bacteroidia</taxon>
        <taxon>Bacteroidales</taxon>
        <taxon>Muribaculaceae</taxon>
        <taxon>Lepagella</taxon>
    </lineage>
</organism>
<reference evidence="1" key="1">
    <citation type="submission" date="2019-04" db="EMBL/GenBank/DDBJ databases">
        <title>Microbes associate with the intestines of laboratory mice.</title>
        <authorList>
            <person name="Navarre W."/>
            <person name="Wong E."/>
            <person name="Huang K."/>
            <person name="Tropini C."/>
            <person name="Ng K."/>
            <person name="Yu B."/>
        </authorList>
    </citation>
    <scope>NUCLEOTIDE SEQUENCE</scope>
    <source>
        <strain evidence="1">NM04_E33</strain>
    </source>
</reference>
<comment type="caution">
    <text evidence="1">The sequence shown here is derived from an EMBL/GenBank/DDBJ whole genome shotgun (WGS) entry which is preliminary data.</text>
</comment>
<evidence type="ECO:0000313" key="2">
    <source>
        <dbReference type="Proteomes" id="UP000306319"/>
    </source>
</evidence>
<proteinExistence type="predicted"/>
<dbReference type="Proteomes" id="UP000306319">
    <property type="component" value="Unassembled WGS sequence"/>
</dbReference>
<dbReference type="EMBL" id="SRYB01000003">
    <property type="protein sequence ID" value="TGY80242.1"/>
    <property type="molecule type" value="Genomic_DNA"/>
</dbReference>